<dbReference type="InterPro" id="IPR036909">
    <property type="entry name" value="Cyt_c-like_dom_sf"/>
</dbReference>
<dbReference type="Pfam" id="PF08139">
    <property type="entry name" value="LPAM_1"/>
    <property type="match status" value="1"/>
</dbReference>
<keyword evidence="12" id="KW-1185">Reference proteome</keyword>
<feature type="binding site" description="covalent" evidence="8">
    <location>
        <position position="87"/>
    </location>
    <ligand>
        <name>heme c</name>
        <dbReference type="ChEBI" id="CHEBI:61717"/>
    </ligand>
</feature>
<keyword evidence="4 8" id="KW-0479">Metal-binding</keyword>
<evidence type="ECO:0000313" key="12">
    <source>
        <dbReference type="Proteomes" id="UP000199029"/>
    </source>
</evidence>
<dbReference type="InterPro" id="IPR002324">
    <property type="entry name" value="Cyt_c_ID"/>
</dbReference>
<dbReference type="GO" id="GO:0009055">
    <property type="term" value="F:electron transfer activity"/>
    <property type="evidence" value="ECO:0007669"/>
    <property type="project" value="InterPro"/>
</dbReference>
<keyword evidence="5 9" id="KW-0732">Signal</keyword>
<reference evidence="12" key="1">
    <citation type="submission" date="2016-10" db="EMBL/GenBank/DDBJ databases">
        <authorList>
            <person name="Varghese N."/>
            <person name="Submissions S."/>
        </authorList>
    </citation>
    <scope>NUCLEOTIDE SEQUENCE [LARGE SCALE GENOMIC DNA]</scope>
    <source>
        <strain evidence="12">OR362-8,ATCC BAA-1266,JCM 13504</strain>
    </source>
</reference>
<feature type="binding site" description="covalent" evidence="8">
    <location>
        <position position="91"/>
    </location>
    <ligand>
        <name>heme c</name>
        <dbReference type="ChEBI" id="CHEBI:61717"/>
    </ligand>
</feature>
<name>A0A1I6A7S8_HYMAR</name>
<dbReference type="GO" id="GO:0005506">
    <property type="term" value="F:iron ion binding"/>
    <property type="evidence" value="ECO:0007669"/>
    <property type="project" value="InterPro"/>
</dbReference>
<dbReference type="Proteomes" id="UP000199029">
    <property type="component" value="Unassembled WGS sequence"/>
</dbReference>
<evidence type="ECO:0000256" key="6">
    <source>
        <dbReference type="ARBA" id="ARBA00022982"/>
    </source>
</evidence>
<evidence type="ECO:0000259" key="10">
    <source>
        <dbReference type="PROSITE" id="PS51007"/>
    </source>
</evidence>
<proteinExistence type="predicted"/>
<dbReference type="PRINTS" id="PR00606">
    <property type="entry name" value="CYTCHROMECID"/>
</dbReference>
<dbReference type="PROSITE" id="PS51007">
    <property type="entry name" value="CYTC"/>
    <property type="match status" value="1"/>
</dbReference>
<dbReference type="OrthoDB" id="9814063at2"/>
<evidence type="ECO:0000256" key="2">
    <source>
        <dbReference type="ARBA" id="ARBA00022448"/>
    </source>
</evidence>
<dbReference type="InterPro" id="IPR012640">
    <property type="entry name" value="Membr_lipoprot_lipid_attach_CS"/>
</dbReference>
<dbReference type="RefSeq" id="WP_092676246.1">
    <property type="nucleotide sequence ID" value="NZ_FOXS01000005.1"/>
</dbReference>
<dbReference type="Pfam" id="PF00034">
    <property type="entry name" value="Cytochrom_C"/>
    <property type="match status" value="1"/>
</dbReference>
<feature type="binding site" description="covalent" evidence="8">
    <location>
        <position position="136"/>
    </location>
    <ligand>
        <name>heme c</name>
        <dbReference type="ChEBI" id="CHEBI:61717"/>
    </ligand>
</feature>
<accession>A0A1I6A7S8</accession>
<comment type="PTM">
    <text evidence="8">Binds 1 heme c group covalently per subunit.</text>
</comment>
<evidence type="ECO:0000313" key="11">
    <source>
        <dbReference type="EMBL" id="SFQ64682.1"/>
    </source>
</evidence>
<feature type="chain" id="PRO_5012181688" description="Type IV secretion system putative lipoprotein virB7" evidence="9">
    <location>
        <begin position="16"/>
        <end position="158"/>
    </location>
</feature>
<keyword evidence="2" id="KW-0813">Transport</keyword>
<dbReference type="AlphaFoldDB" id="A0A1I6A7S8"/>
<evidence type="ECO:0000256" key="9">
    <source>
        <dbReference type="SAM" id="SignalP"/>
    </source>
</evidence>
<dbReference type="GO" id="GO:0020037">
    <property type="term" value="F:heme binding"/>
    <property type="evidence" value="ECO:0007669"/>
    <property type="project" value="InterPro"/>
</dbReference>
<protein>
    <recommendedName>
        <fullName evidence="1">Type IV secretion system putative lipoprotein virB7</fullName>
    </recommendedName>
</protein>
<keyword evidence="6" id="KW-0249">Electron transport</keyword>
<dbReference type="EMBL" id="FOXS01000005">
    <property type="protein sequence ID" value="SFQ64682.1"/>
    <property type="molecule type" value="Genomic_DNA"/>
</dbReference>
<dbReference type="SUPFAM" id="SSF46626">
    <property type="entry name" value="Cytochrome c"/>
    <property type="match status" value="1"/>
</dbReference>
<gene>
    <name evidence="11" type="ORF">SAMN04515668_3386</name>
</gene>
<dbReference type="Gene3D" id="1.10.760.10">
    <property type="entry name" value="Cytochrome c-like domain"/>
    <property type="match status" value="1"/>
</dbReference>
<keyword evidence="3 8" id="KW-0349">Heme</keyword>
<keyword evidence="7 8" id="KW-0408">Iron</keyword>
<organism evidence="11 12">
    <name type="scientific">Hymenobacter arizonensis</name>
    <name type="common">Siccationidurans arizonensis</name>
    <dbReference type="NCBI Taxonomy" id="1227077"/>
    <lineage>
        <taxon>Bacteria</taxon>
        <taxon>Pseudomonadati</taxon>
        <taxon>Bacteroidota</taxon>
        <taxon>Cytophagia</taxon>
        <taxon>Cytophagales</taxon>
        <taxon>Hymenobacteraceae</taxon>
        <taxon>Hymenobacter</taxon>
    </lineage>
</organism>
<feature type="domain" description="Cytochrome c" evidence="10">
    <location>
        <begin position="73"/>
        <end position="158"/>
    </location>
</feature>
<feature type="signal peptide" evidence="9">
    <location>
        <begin position="1"/>
        <end position="15"/>
    </location>
</feature>
<dbReference type="STRING" id="1227077.SAMN04515668_3386"/>
<evidence type="ECO:0000256" key="3">
    <source>
        <dbReference type="ARBA" id="ARBA00022617"/>
    </source>
</evidence>
<evidence type="ECO:0000256" key="4">
    <source>
        <dbReference type="ARBA" id="ARBA00022723"/>
    </source>
</evidence>
<sequence>MKKITLFLGLCAALAACNSGYQKDGPDQARGEQEASSLPLKADSTAGANTAAVAHQPQADTSVTKIGTERSGGLLAPGAKLIAASDCLSCHKENEKLVGPAYVAVAEKYPDNEASIAMLAGRIIKGGAGNWGAVPMTPHPNISEADAREMAKYVLSLK</sequence>
<evidence type="ECO:0000256" key="7">
    <source>
        <dbReference type="ARBA" id="ARBA00023004"/>
    </source>
</evidence>
<dbReference type="PROSITE" id="PS51257">
    <property type="entry name" value="PROKAR_LIPOPROTEIN"/>
    <property type="match status" value="1"/>
</dbReference>
<evidence type="ECO:0000256" key="8">
    <source>
        <dbReference type="PIRSR" id="PIRSR602324-1"/>
    </source>
</evidence>
<evidence type="ECO:0000256" key="1">
    <source>
        <dbReference type="ARBA" id="ARBA00017922"/>
    </source>
</evidence>
<evidence type="ECO:0000256" key="5">
    <source>
        <dbReference type="ARBA" id="ARBA00022729"/>
    </source>
</evidence>
<dbReference type="InterPro" id="IPR009056">
    <property type="entry name" value="Cyt_c-like_dom"/>
</dbReference>